<dbReference type="Proteomes" id="UP001589700">
    <property type="component" value="Unassembled WGS sequence"/>
</dbReference>
<evidence type="ECO:0000256" key="4">
    <source>
        <dbReference type="ARBA" id="ARBA00022679"/>
    </source>
</evidence>
<dbReference type="HAMAP" id="MF_00228">
    <property type="entry name" value="Thz_kinase"/>
    <property type="match status" value="1"/>
</dbReference>
<comment type="caution">
    <text evidence="12">The sequence shown here is derived from an EMBL/GenBank/DDBJ whole genome shotgun (WGS) entry which is preliminary data.</text>
</comment>
<proteinExistence type="inferred from homology"/>
<gene>
    <name evidence="11 12" type="primary">thiM</name>
    <name evidence="12" type="ORF">ACFFVD_11665</name>
</gene>
<feature type="binding site" evidence="11">
    <location>
        <position position="176"/>
    </location>
    <ligand>
        <name>ATP</name>
        <dbReference type="ChEBI" id="CHEBI:30616"/>
    </ligand>
</feature>
<dbReference type="Pfam" id="PF02110">
    <property type="entry name" value="HK"/>
    <property type="match status" value="1"/>
</dbReference>
<dbReference type="InterPro" id="IPR029056">
    <property type="entry name" value="Ribokinase-like"/>
</dbReference>
<comment type="catalytic activity">
    <reaction evidence="1 11">
        <text>5-(2-hydroxyethyl)-4-methylthiazole + ATP = 4-methyl-5-(2-phosphooxyethyl)-thiazole + ADP + H(+)</text>
        <dbReference type="Rhea" id="RHEA:24212"/>
        <dbReference type="ChEBI" id="CHEBI:15378"/>
        <dbReference type="ChEBI" id="CHEBI:17957"/>
        <dbReference type="ChEBI" id="CHEBI:30616"/>
        <dbReference type="ChEBI" id="CHEBI:58296"/>
        <dbReference type="ChEBI" id="CHEBI:456216"/>
        <dbReference type="EC" id="2.7.1.50"/>
    </reaction>
</comment>
<evidence type="ECO:0000256" key="8">
    <source>
        <dbReference type="ARBA" id="ARBA00022840"/>
    </source>
</evidence>
<keyword evidence="9 11" id="KW-0460">Magnesium</keyword>
<comment type="pathway">
    <text evidence="3 11">Cofactor biosynthesis; thiamine diphosphate biosynthesis; 4-methyl-5-(2-phosphoethyl)-thiazole from 5-(2-hydroxyethyl)-4-methylthiazole: step 1/1.</text>
</comment>
<reference evidence="12 13" key="1">
    <citation type="submission" date="2024-09" db="EMBL/GenBank/DDBJ databases">
        <authorList>
            <person name="Sun Q."/>
            <person name="Mori K."/>
        </authorList>
    </citation>
    <scope>NUCLEOTIDE SEQUENCE [LARGE SCALE GENOMIC DNA]</scope>
    <source>
        <strain evidence="12 13">CCM 7659</strain>
    </source>
</reference>
<protein>
    <recommendedName>
        <fullName evidence="11">Hydroxyethylthiazole kinase</fullName>
        <ecNumber evidence="11">2.7.1.50</ecNumber>
    </recommendedName>
    <alternativeName>
        <fullName evidence="11">4-methyl-5-beta-hydroxyethylthiazole kinase</fullName>
        <shortName evidence="11">TH kinase</shortName>
        <shortName evidence="11">Thz kinase</shortName>
    </alternativeName>
</protein>
<keyword evidence="8 11" id="KW-0067">ATP-binding</keyword>
<sequence>MPDATEQSPADPAATVARLVSLLRESSPLVHCLTNSVVRQVTADVLLAAGAAPAMIDHPEEAGDFAAVASGVLVNVGNPTSEQVEGMHAAIASAREHGTPWVLDPVAVGGLTLRTELATCWLDHAPAAIRANASEVVALAGAGKGGRGVDSTATVSSALMPAMELADRTGGTVAISGDRDLVITQTDGPTRATWIDSGHPLLQKVIGTGCALGALTAGYLAVARSAGISDHDAVVAAHAHIGAAGTAAGTVAMGPGSFAMAWLDALYSLEPEQIAELAVLTIADTE</sequence>
<organism evidence="12 13">
    <name type="scientific">Dietzia aerolata</name>
    <dbReference type="NCBI Taxonomy" id="595984"/>
    <lineage>
        <taxon>Bacteria</taxon>
        <taxon>Bacillati</taxon>
        <taxon>Actinomycetota</taxon>
        <taxon>Actinomycetes</taxon>
        <taxon>Mycobacteriales</taxon>
        <taxon>Dietziaceae</taxon>
        <taxon>Dietzia</taxon>
    </lineage>
</organism>
<dbReference type="InterPro" id="IPR000417">
    <property type="entry name" value="Hyethyz_kinase"/>
</dbReference>
<dbReference type="EC" id="2.7.1.50" evidence="11"/>
<evidence type="ECO:0000256" key="6">
    <source>
        <dbReference type="ARBA" id="ARBA00022741"/>
    </source>
</evidence>
<evidence type="ECO:0000256" key="5">
    <source>
        <dbReference type="ARBA" id="ARBA00022723"/>
    </source>
</evidence>
<dbReference type="PIRSF" id="PIRSF000513">
    <property type="entry name" value="Thz_kinase"/>
    <property type="match status" value="1"/>
</dbReference>
<dbReference type="SUPFAM" id="SSF53613">
    <property type="entry name" value="Ribokinase-like"/>
    <property type="match status" value="1"/>
</dbReference>
<comment type="cofactor">
    <cofactor evidence="2 11">
        <name>Mg(2+)</name>
        <dbReference type="ChEBI" id="CHEBI:18420"/>
    </cofactor>
</comment>
<evidence type="ECO:0000313" key="13">
    <source>
        <dbReference type="Proteomes" id="UP001589700"/>
    </source>
</evidence>
<accession>A0ABV5JRW3</accession>
<evidence type="ECO:0000313" key="12">
    <source>
        <dbReference type="EMBL" id="MFB9260460.1"/>
    </source>
</evidence>
<evidence type="ECO:0000256" key="11">
    <source>
        <dbReference type="HAMAP-Rule" id="MF_00228"/>
    </source>
</evidence>
<feature type="binding site" evidence="11">
    <location>
        <position position="55"/>
    </location>
    <ligand>
        <name>substrate</name>
    </ligand>
</feature>
<dbReference type="Gene3D" id="3.40.1190.20">
    <property type="match status" value="1"/>
</dbReference>
<evidence type="ECO:0000256" key="10">
    <source>
        <dbReference type="ARBA" id="ARBA00022977"/>
    </source>
</evidence>
<dbReference type="GO" id="GO:0004417">
    <property type="term" value="F:hydroxyethylthiazole kinase activity"/>
    <property type="evidence" value="ECO:0007669"/>
    <property type="project" value="UniProtKB-EC"/>
</dbReference>
<keyword evidence="10 11" id="KW-0784">Thiamine biosynthesis</keyword>
<evidence type="ECO:0000256" key="2">
    <source>
        <dbReference type="ARBA" id="ARBA00001946"/>
    </source>
</evidence>
<keyword evidence="4 11" id="KW-0808">Transferase</keyword>
<evidence type="ECO:0000256" key="7">
    <source>
        <dbReference type="ARBA" id="ARBA00022777"/>
    </source>
</evidence>
<comment type="similarity">
    <text evidence="11">Belongs to the Thz kinase family.</text>
</comment>
<keyword evidence="6 11" id="KW-0547">Nucleotide-binding</keyword>
<feature type="binding site" evidence="11">
    <location>
        <position position="207"/>
    </location>
    <ligand>
        <name>substrate</name>
    </ligand>
</feature>
<feature type="binding site" evidence="11">
    <location>
        <position position="130"/>
    </location>
    <ligand>
        <name>ATP</name>
        <dbReference type="ChEBI" id="CHEBI:30616"/>
    </ligand>
</feature>
<dbReference type="RefSeq" id="WP_380023687.1">
    <property type="nucleotide sequence ID" value="NZ_JBHMDY010000006.1"/>
</dbReference>
<name>A0ABV5JRW3_9ACTN</name>
<comment type="function">
    <text evidence="11">Catalyzes the phosphorylation of the hydroxyl group of 4-methyl-5-beta-hydroxyethylthiazole (THZ).</text>
</comment>
<keyword evidence="13" id="KW-1185">Reference proteome</keyword>
<dbReference type="EMBL" id="JBHMDY010000006">
    <property type="protein sequence ID" value="MFB9260460.1"/>
    <property type="molecule type" value="Genomic_DNA"/>
</dbReference>
<keyword evidence="7 11" id="KW-0418">Kinase</keyword>
<evidence type="ECO:0000256" key="1">
    <source>
        <dbReference type="ARBA" id="ARBA00001771"/>
    </source>
</evidence>
<dbReference type="CDD" id="cd01170">
    <property type="entry name" value="THZ_kinase"/>
    <property type="match status" value="1"/>
</dbReference>
<keyword evidence="5 11" id="KW-0479">Metal-binding</keyword>
<dbReference type="PRINTS" id="PR01099">
    <property type="entry name" value="HYETHTZKNASE"/>
</dbReference>
<dbReference type="NCBIfam" id="NF006830">
    <property type="entry name" value="PRK09355.1"/>
    <property type="match status" value="1"/>
</dbReference>
<evidence type="ECO:0000256" key="9">
    <source>
        <dbReference type="ARBA" id="ARBA00022842"/>
    </source>
</evidence>
<evidence type="ECO:0000256" key="3">
    <source>
        <dbReference type="ARBA" id="ARBA00004868"/>
    </source>
</evidence>